<dbReference type="OrthoDB" id="125347at2759"/>
<feature type="region of interest" description="Disordered" evidence="1">
    <location>
        <begin position="111"/>
        <end position="169"/>
    </location>
</feature>
<dbReference type="AlphaFoldDB" id="A0A3P7M2B3"/>
<keyword evidence="2" id="KW-0472">Membrane</keyword>
<evidence type="ECO:0000313" key="4">
    <source>
        <dbReference type="Proteomes" id="UP000281553"/>
    </source>
</evidence>
<gene>
    <name evidence="3" type="ORF">DILT_LOCUS12943</name>
</gene>
<evidence type="ECO:0000313" key="3">
    <source>
        <dbReference type="EMBL" id="VDN17493.1"/>
    </source>
</evidence>
<evidence type="ECO:0000256" key="1">
    <source>
        <dbReference type="SAM" id="MobiDB-lite"/>
    </source>
</evidence>
<keyword evidence="2" id="KW-1133">Transmembrane helix</keyword>
<accession>A0A3P7M2B3</accession>
<evidence type="ECO:0000256" key="2">
    <source>
        <dbReference type="SAM" id="Phobius"/>
    </source>
</evidence>
<feature type="transmembrane region" description="Helical" evidence="2">
    <location>
        <begin position="557"/>
        <end position="581"/>
    </location>
</feature>
<keyword evidence="2" id="KW-0812">Transmembrane</keyword>
<feature type="region of interest" description="Disordered" evidence="1">
    <location>
        <begin position="224"/>
        <end position="299"/>
    </location>
</feature>
<feature type="region of interest" description="Disordered" evidence="1">
    <location>
        <begin position="434"/>
        <end position="463"/>
    </location>
</feature>
<reference evidence="3 4" key="1">
    <citation type="submission" date="2018-11" db="EMBL/GenBank/DDBJ databases">
        <authorList>
            <consortium name="Pathogen Informatics"/>
        </authorList>
    </citation>
    <scope>NUCLEOTIDE SEQUENCE [LARGE SCALE GENOMIC DNA]</scope>
</reference>
<dbReference type="EMBL" id="UYRU01068248">
    <property type="protein sequence ID" value="VDN17493.1"/>
    <property type="molecule type" value="Genomic_DNA"/>
</dbReference>
<proteinExistence type="predicted"/>
<feature type="compositionally biased region" description="Acidic residues" evidence="1">
    <location>
        <begin position="270"/>
        <end position="280"/>
    </location>
</feature>
<feature type="compositionally biased region" description="Low complexity" evidence="1">
    <location>
        <begin position="121"/>
        <end position="135"/>
    </location>
</feature>
<name>A0A3P7M2B3_DIBLA</name>
<organism evidence="3 4">
    <name type="scientific">Dibothriocephalus latus</name>
    <name type="common">Fish tapeworm</name>
    <name type="synonym">Diphyllobothrium latum</name>
    <dbReference type="NCBI Taxonomy" id="60516"/>
    <lineage>
        <taxon>Eukaryota</taxon>
        <taxon>Metazoa</taxon>
        <taxon>Spiralia</taxon>
        <taxon>Lophotrochozoa</taxon>
        <taxon>Platyhelminthes</taxon>
        <taxon>Cestoda</taxon>
        <taxon>Eucestoda</taxon>
        <taxon>Diphyllobothriidea</taxon>
        <taxon>Diphyllobothriidae</taxon>
        <taxon>Dibothriocephalus</taxon>
    </lineage>
</organism>
<sequence length="586" mass="64717">MTRICVNDRTLAFRCPCGRIFVTTRQPESKMRAATLADSRRHVMGVHARIPHEFITICCQASRISRENNFQLYPDEMLLRLAMDRPIRLNADQSAGGSTARGVSTFRAGSNVTSMASGVPGRSSYRSSLGRSYSGVLPPLRPLADLGTDHETEQEGPLDGSPTENSGFLFQDEMSDHKRLSGLDGKRTPSAHDNGLLSRRFYRPPFRHSYPSFSRIGAFKMRAASTPISTPARPKRSSKRPHESLSPNSKDSAFDSLQEGSLVEQHQEEGEGEGLVDDSGEDTHPPSINTEETLRYLNERPPNEVERVIELPYSKSALKALVRGYCPNTYFDVLVNKMELYTAYRVYVTRNRGRRFFCCSGCPSSSPHGMGDIRKHILGVHAKVPERYKAAAMHCSRLSREDNTLLPDRSLLQLARMRWKGTVIKPLAEIGSSETTTLQQAQPSHQSGTRRASTSNLGLTTKSPGCGDDSDHCQLDALGNSACDTSLPLPVAVCGLVGEPAALRAHFARAHLDVDAYVCPHCRSSSFSSLHVARSHLQNQHPESPWCSTEDLLSETFRAAVAGVSAFFMTRLSSFYISILVNIKMT</sequence>
<dbReference type="Proteomes" id="UP000281553">
    <property type="component" value="Unassembled WGS sequence"/>
</dbReference>
<keyword evidence="4" id="KW-1185">Reference proteome</keyword>
<protein>
    <submittedName>
        <fullName evidence="3">Uncharacterized protein</fullName>
    </submittedName>
</protein>